<sequence>MKVIAKNFLAKMQTMHLALRACFTAAVAIGLSVALSTCRPMPTEPVEANPVTTRGIYVLNEGLFQRNNSTLTFYSLDSSKAITDFFELVNRRTLGDTGNDLLLAGDKLYVLVNVSSKIEVLEARTGRAISTIPLFNGSIARQPRQMILVNGRLFVTCFDGTVCVIDTARRAVIEVIRVGRNPEGIALQNGKLYVANSGGLDFPNYDSTVSVIDPVTMREIKRIPLRINPTTVAADRQGDVYVISRGNYQDVPPRLMIIDSRTDQVKTMLPFDIDHLCIKGDTAYLSRRNAISLFDTRTETFIRENFIEASHFRLLYSIEVDETNGDIYGMDAINYVVRGEVICFDRNGRRKFSFQAGLNPSSMAFLR</sequence>
<dbReference type="PANTHER" id="PTHR47197">
    <property type="entry name" value="PROTEIN NIRF"/>
    <property type="match status" value="1"/>
</dbReference>
<evidence type="ECO:0000313" key="2">
    <source>
        <dbReference type="EMBL" id="RFM24461.1"/>
    </source>
</evidence>
<dbReference type="InterPro" id="IPR015943">
    <property type="entry name" value="WD40/YVTN_repeat-like_dom_sf"/>
</dbReference>
<dbReference type="AlphaFoldDB" id="A0A395M1C1"/>
<accession>A0A395M1C1</accession>
<reference evidence="2 3" key="1">
    <citation type="journal article" date="2011" name="ISME J.">
        <title>Community ecology of hot spring cyanobacterial mats: predominant populations and their functional potential.</title>
        <authorList>
            <person name="Klatt C.G."/>
            <person name="Wood J.M."/>
            <person name="Rusch D.B."/>
            <person name="Bateson M.M."/>
            <person name="Hamamura N."/>
            <person name="Heidelberg J.F."/>
            <person name="Grossman A.R."/>
            <person name="Bhaya D."/>
            <person name="Cohan F.M."/>
            <person name="Kuhl M."/>
            <person name="Bryant D.A."/>
            <person name="Ward D.M."/>
        </authorList>
    </citation>
    <scope>NUCLEOTIDE SEQUENCE [LARGE SCALE GENOMIC DNA]</scope>
    <source>
        <strain evidence="2">OS</strain>
    </source>
</reference>
<keyword evidence="1" id="KW-0732">Signal</keyword>
<evidence type="ECO:0000313" key="3">
    <source>
        <dbReference type="Proteomes" id="UP000266389"/>
    </source>
</evidence>
<feature type="chain" id="PRO_5017249935" evidence="1">
    <location>
        <begin position="29"/>
        <end position="367"/>
    </location>
</feature>
<comment type="caution">
    <text evidence="2">The sequence shown here is derived from an EMBL/GenBank/DDBJ whole genome shotgun (WGS) entry which is preliminary data.</text>
</comment>
<dbReference type="EMBL" id="PHFL01000039">
    <property type="protein sequence ID" value="RFM24461.1"/>
    <property type="molecule type" value="Genomic_DNA"/>
</dbReference>
<dbReference type="Gene3D" id="2.130.10.10">
    <property type="entry name" value="YVTN repeat-like/Quinoprotein amine dehydrogenase"/>
    <property type="match status" value="1"/>
</dbReference>
<feature type="signal peptide" evidence="1">
    <location>
        <begin position="1"/>
        <end position="28"/>
    </location>
</feature>
<proteinExistence type="predicted"/>
<dbReference type="InterPro" id="IPR031815">
    <property type="entry name" value="DUF5074"/>
</dbReference>
<organism evidence="2 3">
    <name type="scientific">Candidatus Thermochlorobacter aerophilus</name>
    <dbReference type="NCBI Taxonomy" id="1868324"/>
    <lineage>
        <taxon>Bacteria</taxon>
        <taxon>Pseudomonadati</taxon>
        <taxon>Chlorobiota</taxon>
        <taxon>Chlorobiia</taxon>
        <taxon>Chlorobiales</taxon>
        <taxon>Candidatus Thermochlorobacteriaceae</taxon>
        <taxon>Candidatus Thermochlorobacter</taxon>
    </lineage>
</organism>
<dbReference type="PANTHER" id="PTHR47197:SF3">
    <property type="entry name" value="DIHYDRO-HEME D1 DEHYDROGENASE"/>
    <property type="match status" value="1"/>
</dbReference>
<dbReference type="InterPro" id="IPR051200">
    <property type="entry name" value="Host-pathogen_enzymatic-act"/>
</dbReference>
<dbReference type="Pfam" id="PF16819">
    <property type="entry name" value="DUF5074"/>
    <property type="match status" value="1"/>
</dbReference>
<protein>
    <submittedName>
        <fullName evidence="2">YncE family protein</fullName>
    </submittedName>
</protein>
<dbReference type="SUPFAM" id="SSF50969">
    <property type="entry name" value="YVTN repeat-like/Quinoprotein amine dehydrogenase"/>
    <property type="match status" value="1"/>
</dbReference>
<name>A0A395M1C1_9BACT</name>
<dbReference type="InterPro" id="IPR011044">
    <property type="entry name" value="Quino_amine_DH_bsu"/>
</dbReference>
<gene>
    <name evidence="2" type="ORF">D0433_05605</name>
</gene>
<evidence type="ECO:0000256" key="1">
    <source>
        <dbReference type="SAM" id="SignalP"/>
    </source>
</evidence>
<dbReference type="Proteomes" id="UP000266389">
    <property type="component" value="Unassembled WGS sequence"/>
</dbReference>